<evidence type="ECO:0000256" key="1">
    <source>
        <dbReference type="SAM" id="Coils"/>
    </source>
</evidence>
<feature type="coiled-coil region" evidence="1">
    <location>
        <begin position="82"/>
        <end position="155"/>
    </location>
</feature>
<dbReference type="AlphaFoldDB" id="A0A5D0WQ60"/>
<dbReference type="Proteomes" id="UP000322619">
    <property type="component" value="Unassembled WGS sequence"/>
</dbReference>
<dbReference type="EMBL" id="VSLA01000011">
    <property type="protein sequence ID" value="TYC86380.1"/>
    <property type="molecule type" value="Genomic_DNA"/>
</dbReference>
<reference evidence="2 3" key="1">
    <citation type="submission" date="2019-08" db="EMBL/GenBank/DDBJ databases">
        <title>Isolation and enrichment of carboxydotrophic bacteria from anaerobic sludge for the production of bio-based chemicals from syngas.</title>
        <authorList>
            <person name="Antares A.L."/>
            <person name="Moreira J."/>
            <person name="Diender M."/>
            <person name="Parshina S.N."/>
            <person name="Stams A.J.M."/>
            <person name="Alves M."/>
            <person name="Alves J.I."/>
            <person name="Sousa D.Z."/>
        </authorList>
    </citation>
    <scope>NUCLEOTIDE SEQUENCE [LARGE SCALE GENOMIC DNA]</scope>
    <source>
        <strain evidence="2 3">JM</strain>
    </source>
</reference>
<protein>
    <submittedName>
        <fullName evidence="2">Uncharacterized protein</fullName>
    </submittedName>
</protein>
<evidence type="ECO:0000313" key="3">
    <source>
        <dbReference type="Proteomes" id="UP000322619"/>
    </source>
</evidence>
<proteinExistence type="predicted"/>
<gene>
    <name evidence="2" type="ORF">FXB42_06755</name>
</gene>
<evidence type="ECO:0000313" key="2">
    <source>
        <dbReference type="EMBL" id="TYC86380.1"/>
    </source>
</evidence>
<name>A0A5D0WQ60_9FIRM</name>
<keyword evidence="1" id="KW-0175">Coiled coil</keyword>
<organism evidence="2 3">
    <name type="scientific">Acetobacterium wieringae</name>
    <dbReference type="NCBI Taxonomy" id="52694"/>
    <lineage>
        <taxon>Bacteria</taxon>
        <taxon>Bacillati</taxon>
        <taxon>Bacillota</taxon>
        <taxon>Clostridia</taxon>
        <taxon>Eubacteriales</taxon>
        <taxon>Eubacteriaceae</taxon>
        <taxon>Acetobacterium</taxon>
    </lineage>
</organism>
<comment type="caution">
    <text evidence="2">The sequence shown here is derived from an EMBL/GenBank/DDBJ whole genome shotgun (WGS) entry which is preliminary data.</text>
</comment>
<sequence>MEINKSLLIERLPRHNKLTTVSRSVGADTKIKNQHRARITYLAKRVKDLQLEYAQLIKIAKTDRLKFARLKNDGREPRNITANAKTKNVVILEELIKQLQQEVQRKGEDTEMRVKAFQDAIREDKKCNYDLSQKIAALEQENKKLLKLLGVANLEGNGWN</sequence>
<dbReference type="RefSeq" id="WP_148637252.1">
    <property type="nucleotide sequence ID" value="NZ_VSLA01000011.1"/>
</dbReference>
<accession>A0A5D0WQ60</accession>